<evidence type="ECO:0000313" key="3">
    <source>
        <dbReference type="Proteomes" id="UP000018817"/>
    </source>
</evidence>
<proteinExistence type="predicted"/>
<reference evidence="3" key="1">
    <citation type="submission" date="2011-12" db="EMBL/GenBank/DDBJ databases">
        <authorList>
            <consortium name="The Broad Institute Genome Sequencing Platform"/>
            <person name="Russ C."/>
            <person name="Tyler B."/>
            <person name="Panabieres F."/>
            <person name="Shan W."/>
            <person name="Tripathy S."/>
            <person name="Grunwald N."/>
            <person name="Machado M."/>
            <person name="Young S.K."/>
            <person name="Zeng Q."/>
            <person name="Gargeya S."/>
            <person name="Fitzgerald M."/>
            <person name="Haas B."/>
            <person name="Abouelleil A."/>
            <person name="Alvarado L."/>
            <person name="Arachchi H.M."/>
            <person name="Berlin A."/>
            <person name="Chapman S.B."/>
            <person name="Gearin G."/>
            <person name="Goldberg J."/>
            <person name="Griggs A."/>
            <person name="Gujja S."/>
            <person name="Hansen M."/>
            <person name="Heiman D."/>
            <person name="Howarth C."/>
            <person name="Larimer J."/>
            <person name="Lui A."/>
            <person name="MacDonald P.J.P."/>
            <person name="McCowen C."/>
            <person name="Montmayeur A."/>
            <person name="Murphy C."/>
            <person name="Neiman D."/>
            <person name="Pearson M."/>
            <person name="Priest M."/>
            <person name="Roberts A."/>
            <person name="Saif S."/>
            <person name="Shea T."/>
            <person name="Sisk P."/>
            <person name="Stolte C."/>
            <person name="Sykes S."/>
            <person name="Wortman J."/>
            <person name="Nusbaum C."/>
            <person name="Birren B."/>
        </authorList>
    </citation>
    <scope>NUCLEOTIDE SEQUENCE [LARGE SCALE GENOMIC DNA]</scope>
    <source>
        <strain evidence="3">INRA-310</strain>
    </source>
</reference>
<feature type="compositionally biased region" description="Gly residues" evidence="1">
    <location>
        <begin position="26"/>
        <end position="35"/>
    </location>
</feature>
<dbReference type="RefSeq" id="XP_008912181.1">
    <property type="nucleotide sequence ID" value="XM_008913933.1"/>
</dbReference>
<accession>W2PNK1</accession>
<evidence type="ECO:0000313" key="2">
    <source>
        <dbReference type="EMBL" id="ETN02447.1"/>
    </source>
</evidence>
<protein>
    <submittedName>
        <fullName evidence="2">Uncharacterized protein</fullName>
    </submittedName>
</protein>
<dbReference type="GeneID" id="20185492"/>
<gene>
    <name evidence="2" type="ORF">PPTG_16405</name>
</gene>
<dbReference type="VEuPathDB" id="FungiDB:PPTG_16405"/>
<dbReference type="Proteomes" id="UP000018817">
    <property type="component" value="Unassembled WGS sequence"/>
</dbReference>
<dbReference type="AlphaFoldDB" id="W2PNK1"/>
<feature type="region of interest" description="Disordered" evidence="1">
    <location>
        <begin position="59"/>
        <end position="107"/>
    </location>
</feature>
<feature type="region of interest" description="Disordered" evidence="1">
    <location>
        <begin position="1"/>
        <end position="35"/>
    </location>
</feature>
<dbReference type="EMBL" id="KI669617">
    <property type="protein sequence ID" value="ETN02447.1"/>
    <property type="molecule type" value="Genomic_DNA"/>
</dbReference>
<sequence>MEWDVVDVPRAEPANQAEAGDAAGDPKGGGDGGGDSEADCVAACGCFAAVSDVDMAKDTRPSRDLLRPGGTMDLLSSSHRAAARRSRRVSASGLPRGMTDYPASVELGMGRATRPTIRSAYGSSNAVA</sequence>
<organism evidence="2 3">
    <name type="scientific">Phytophthora nicotianae (strain INRA-310)</name>
    <name type="common">Phytophthora parasitica</name>
    <dbReference type="NCBI Taxonomy" id="761204"/>
    <lineage>
        <taxon>Eukaryota</taxon>
        <taxon>Sar</taxon>
        <taxon>Stramenopiles</taxon>
        <taxon>Oomycota</taxon>
        <taxon>Peronosporomycetes</taxon>
        <taxon>Peronosporales</taxon>
        <taxon>Peronosporaceae</taxon>
        <taxon>Phytophthora</taxon>
    </lineage>
</organism>
<name>W2PNK1_PHYN3</name>
<reference evidence="2 3" key="2">
    <citation type="submission" date="2013-11" db="EMBL/GenBank/DDBJ databases">
        <title>The Genome Sequence of Phytophthora parasitica INRA-310.</title>
        <authorList>
            <consortium name="The Broad Institute Genomics Platform"/>
            <person name="Russ C."/>
            <person name="Tyler B."/>
            <person name="Panabieres F."/>
            <person name="Shan W."/>
            <person name="Tripathy S."/>
            <person name="Grunwald N."/>
            <person name="Machado M."/>
            <person name="Johnson C.S."/>
            <person name="Arredondo F."/>
            <person name="Hong C."/>
            <person name="Coffey M."/>
            <person name="Young S.K."/>
            <person name="Zeng Q."/>
            <person name="Gargeya S."/>
            <person name="Fitzgerald M."/>
            <person name="Abouelleil A."/>
            <person name="Alvarado L."/>
            <person name="Chapman S.B."/>
            <person name="Gainer-Dewar J."/>
            <person name="Goldberg J."/>
            <person name="Griggs A."/>
            <person name="Gujja S."/>
            <person name="Hansen M."/>
            <person name="Howarth C."/>
            <person name="Imamovic A."/>
            <person name="Ireland A."/>
            <person name="Larimer J."/>
            <person name="McCowan C."/>
            <person name="Murphy C."/>
            <person name="Pearson M."/>
            <person name="Poon T.W."/>
            <person name="Priest M."/>
            <person name="Roberts A."/>
            <person name="Saif S."/>
            <person name="Shea T."/>
            <person name="Sykes S."/>
            <person name="Wortman J."/>
            <person name="Nusbaum C."/>
            <person name="Birren B."/>
        </authorList>
    </citation>
    <scope>NUCLEOTIDE SEQUENCE [LARGE SCALE GENOMIC DNA]</scope>
    <source>
        <strain evidence="2 3">INRA-310</strain>
    </source>
</reference>
<evidence type="ECO:0000256" key="1">
    <source>
        <dbReference type="SAM" id="MobiDB-lite"/>
    </source>
</evidence>